<reference evidence="1 2" key="1">
    <citation type="submission" date="2014-01" db="EMBL/GenBank/DDBJ databases">
        <title>Interspecies Systems Biology Uncovers Metabolites Affecting C. elegans Gene Expression and Life History Traits.</title>
        <authorList>
            <person name="Watson E."/>
            <person name="Macneil L.T."/>
            <person name="Ritter A.D."/>
            <person name="Yilmaz L.S."/>
            <person name="Rosebrock A.P."/>
            <person name="Caudy A.A."/>
            <person name="Walhout A.J."/>
        </authorList>
    </citation>
    <scope>NUCLEOTIDE SEQUENCE [LARGE SCALE GENOMIC DNA]</scope>
    <source>
        <strain evidence="1 2">DA1877</strain>
    </source>
</reference>
<keyword evidence="2" id="KW-1185">Reference proteome</keyword>
<gene>
    <name evidence="1" type="ORF">AX13_04900</name>
</gene>
<sequence>MYAFGLFKLDFCLSGSAQLVFCCDFQELIRRLLC</sequence>
<dbReference type="Proteomes" id="UP000020766">
    <property type="component" value="Unassembled WGS sequence"/>
</dbReference>
<dbReference type="AlphaFoldDB" id="A0A014NZX5"/>
<dbReference type="PATRIC" id="fig|1457173.3.peg.2658"/>
<accession>A0A014NZX5</accession>
<organism evidence="1 2">
    <name type="scientific">Comamonas aquatica DA1877</name>
    <dbReference type="NCBI Taxonomy" id="1457173"/>
    <lineage>
        <taxon>Bacteria</taxon>
        <taxon>Pseudomonadati</taxon>
        <taxon>Pseudomonadota</taxon>
        <taxon>Betaproteobacteria</taxon>
        <taxon>Burkholderiales</taxon>
        <taxon>Comamonadaceae</taxon>
        <taxon>Comamonas</taxon>
    </lineage>
</organism>
<comment type="caution">
    <text evidence="1">The sequence shown here is derived from an EMBL/GenBank/DDBJ whole genome shotgun (WGS) entry which is preliminary data.</text>
</comment>
<evidence type="ECO:0000313" key="1">
    <source>
        <dbReference type="EMBL" id="EXU79450.1"/>
    </source>
</evidence>
<evidence type="ECO:0000313" key="2">
    <source>
        <dbReference type="Proteomes" id="UP000020766"/>
    </source>
</evidence>
<protein>
    <submittedName>
        <fullName evidence="1">Uncharacterized protein</fullName>
    </submittedName>
</protein>
<dbReference type="EMBL" id="JBOK01000016">
    <property type="protein sequence ID" value="EXU79450.1"/>
    <property type="molecule type" value="Genomic_DNA"/>
</dbReference>
<name>A0A014NZX5_9BURK</name>
<proteinExistence type="predicted"/>